<keyword evidence="2" id="KW-1185">Reference proteome</keyword>
<dbReference type="AlphaFoldDB" id="A0A1D3DQI1"/>
<comment type="caution">
    <text evidence="1">The sequence shown here is derived from an EMBL/GenBank/DDBJ whole genome shotgun (WGS) entry which is preliminary data.</text>
</comment>
<organism evidence="1 2">
    <name type="scientific">Streptomyces thermolilacinus SPC6</name>
    <dbReference type="NCBI Taxonomy" id="1306406"/>
    <lineage>
        <taxon>Bacteria</taxon>
        <taxon>Bacillati</taxon>
        <taxon>Actinomycetota</taxon>
        <taxon>Actinomycetes</taxon>
        <taxon>Kitasatosporales</taxon>
        <taxon>Streptomycetaceae</taxon>
        <taxon>Streptomyces</taxon>
    </lineage>
</organism>
<reference evidence="1 2" key="1">
    <citation type="journal article" date="2013" name="Genome Announc.">
        <title>Genome Sequence of Streptomyces violaceusniger Strain SPC6, a Halotolerant Streptomycete That Exhibits Rapid Growth and Development.</title>
        <authorList>
            <person name="Chen X."/>
            <person name="Zhang B."/>
            <person name="Zhang W."/>
            <person name="Wu X."/>
            <person name="Zhang M."/>
            <person name="Chen T."/>
            <person name="Liu G."/>
            <person name="Dyson P."/>
        </authorList>
    </citation>
    <scope>NUCLEOTIDE SEQUENCE [LARGE SCALE GENOMIC DNA]</scope>
    <source>
        <strain evidence="1 2">SPC6</strain>
    </source>
</reference>
<gene>
    <name evidence="1" type="ORF">J116_008950</name>
</gene>
<dbReference type="eggNOG" id="ENOG5032PNI">
    <property type="taxonomic scope" value="Bacteria"/>
</dbReference>
<proteinExistence type="predicted"/>
<name>A0A1D3DQI1_9ACTN</name>
<dbReference type="STRING" id="1306406.J116_008950"/>
<evidence type="ECO:0000313" key="1">
    <source>
        <dbReference type="EMBL" id="OEJ94581.1"/>
    </source>
</evidence>
<dbReference type="Proteomes" id="UP000095329">
    <property type="component" value="Unassembled WGS sequence"/>
</dbReference>
<evidence type="ECO:0000313" key="2">
    <source>
        <dbReference type="Proteomes" id="UP000095329"/>
    </source>
</evidence>
<dbReference type="OrthoDB" id="571920at2"/>
<evidence type="ECO:0008006" key="3">
    <source>
        <dbReference type="Google" id="ProtNLM"/>
    </source>
</evidence>
<accession>A0A1D3DQI1</accession>
<dbReference type="EMBL" id="ASHX02000001">
    <property type="protein sequence ID" value="OEJ94581.1"/>
    <property type="molecule type" value="Genomic_DNA"/>
</dbReference>
<protein>
    <recommendedName>
        <fullName evidence="3">Nitrogen fixation protein</fullName>
    </recommendedName>
</protein>
<sequence length="156" mass="16457">MAVEEPAVRWCPSGAPDRPESVVLGVRSGPDGQVAYLATPVAAAEVVPTLPDGVPPTRVLRFASHCVSECANRVGTDCGLADRMLALPAPPDTDPVPRCHLRPQCKWWHQTGTAACHRCPAVATTPLADDTLAALVSDPSTTREQLAAHLSQRPSP</sequence>